<dbReference type="InterPro" id="IPR045330">
    <property type="entry name" value="TRM3/TARBP1"/>
</dbReference>
<keyword evidence="2" id="KW-0808">Transferase</keyword>
<feature type="domain" description="tRNA/rRNA methyltransferase SpoU type" evidence="3">
    <location>
        <begin position="1030"/>
        <end position="1172"/>
    </location>
</feature>
<evidence type="ECO:0000256" key="2">
    <source>
        <dbReference type="ARBA" id="ARBA00022679"/>
    </source>
</evidence>
<dbReference type="InterPro" id="IPR029026">
    <property type="entry name" value="tRNA_m1G_MTases_N"/>
</dbReference>
<evidence type="ECO:0000259" key="3">
    <source>
        <dbReference type="Pfam" id="PF00588"/>
    </source>
</evidence>
<dbReference type="KEGG" id="gfs:119638063"/>
<dbReference type="AlphaFoldDB" id="A0A9C6DSU4"/>
<protein>
    <submittedName>
        <fullName evidence="5">Uncharacterized protein LOC119638063 isoform X1</fullName>
    </submittedName>
</protein>
<dbReference type="PANTHER" id="PTHR12029:SF11">
    <property type="entry name" value="METHYLTRANSFERASE TARBP1-RELATED"/>
    <property type="match status" value="1"/>
</dbReference>
<keyword evidence="1" id="KW-0489">Methyltransferase</keyword>
<dbReference type="GO" id="GO:0030488">
    <property type="term" value="P:tRNA methylation"/>
    <property type="evidence" value="ECO:0007669"/>
    <property type="project" value="InterPro"/>
</dbReference>
<dbReference type="SUPFAM" id="SSF75217">
    <property type="entry name" value="alpha/beta knot"/>
    <property type="match status" value="1"/>
</dbReference>
<evidence type="ECO:0000313" key="5">
    <source>
        <dbReference type="RefSeq" id="XP_037890585.1"/>
    </source>
</evidence>
<organism evidence="4 5">
    <name type="scientific">Glossina fuscipes</name>
    <dbReference type="NCBI Taxonomy" id="7396"/>
    <lineage>
        <taxon>Eukaryota</taxon>
        <taxon>Metazoa</taxon>
        <taxon>Ecdysozoa</taxon>
        <taxon>Arthropoda</taxon>
        <taxon>Hexapoda</taxon>
        <taxon>Insecta</taxon>
        <taxon>Pterygota</taxon>
        <taxon>Neoptera</taxon>
        <taxon>Endopterygota</taxon>
        <taxon>Diptera</taxon>
        <taxon>Brachycera</taxon>
        <taxon>Muscomorpha</taxon>
        <taxon>Hippoboscoidea</taxon>
        <taxon>Glossinidae</taxon>
        <taxon>Glossina</taxon>
    </lineage>
</organism>
<dbReference type="Proteomes" id="UP000092443">
    <property type="component" value="Unplaced"/>
</dbReference>
<reference evidence="5" key="1">
    <citation type="submission" date="2025-08" db="UniProtKB">
        <authorList>
            <consortium name="RefSeq"/>
        </authorList>
    </citation>
    <scope>IDENTIFICATION</scope>
    <source>
        <tissue evidence="5">Whole body pupa</tissue>
    </source>
</reference>
<dbReference type="GO" id="GO:0003723">
    <property type="term" value="F:RNA binding"/>
    <property type="evidence" value="ECO:0007669"/>
    <property type="project" value="InterPro"/>
</dbReference>
<keyword evidence="4" id="KW-1185">Reference proteome</keyword>
<dbReference type="RefSeq" id="XP_037890585.1">
    <property type="nucleotide sequence ID" value="XM_038034657.1"/>
</dbReference>
<accession>A0A9C6DSU4</accession>
<dbReference type="GeneID" id="119638063"/>
<proteinExistence type="predicted"/>
<dbReference type="CDD" id="cd18091">
    <property type="entry name" value="SpoU-like_TRM3-like"/>
    <property type="match status" value="1"/>
</dbReference>
<sequence>MGSYESVFDTTEQPQPLTIEKLFAFLQEHFHEYHEPNNLYSVLPIIYRCLQRNKNDTKGTIDVGGPLLELLRQRKDNEDDFEIAIQITYQVLCTIFELDTQVFKLNGEMILFLTELTPTIQRKQLITKTVLCIQYYLKNFDEDYLIVKEVWNIVKQRASASMILIIADFEILVQMIDLLRESEHDIFNGPYFLATTKHLLNSDDRFERKCGRWLLKRSVHWLTNQISVAWMPKVNESVEISWLIYMTILESLEEEQTHLILPSLHNLNELRNSGTIQDDWLEILYSRLLKHSNVLVKRWAIEYFMSIFTSNDLSTEVLKQVLEISNSNYFYNRENYFLHCDHFAHFLSKISQLFYTLFGDINWQSVPMYTWLKCLNDQTKMNNAEPTYESLIQIASRVRALRNYNIREKAIDMMNKCFANELEKMSLKKYINFVEALYNPTDIFSQYDLLFNKPLDADLWEPETSFSERLLLILCSNVKELETALFSLLKFLQAIPKEQHGFLSFISFYIKDASKHTHIFLELYDLNLETLDTSDLSHVIDDFTKKLVWDTSNERQRVQAFYAAVTYYLNHFPKEACVKFEKTSAIVLNSSDLPPCTLSLFSTLINSAVHVNRWIIDQLIDQLQTVKGECIIQKIFWEIMVYINKNNDKGILEIYGEKLIANYPKCHLLYMSSIQMSNLLKMFDKNLLLSGNFVNGDPRIEAVFQYYEFGNQPDEAILRFLWLVALNAHGDKSYIKFLLDCHKECTKKKPRYYEHSREHRSKFRIACGIYILYEKLKGDDNILDEIWKILLNENNQPDVAFIYEHIVGYFEQRFEILLAYLQKMPALTASQQITVAVITNHFCLRDELLQLEQLKEIIQNLLPFVMGSNFQTRLYCQLILWNIMTKYNAIFNSDNQMHALMQQLMQAIMLATNGNVDEHLKDVRLIPLRKSANDDFYFLKVITYVTCVPFDELYLGREMIVFEDAKLFEQCKVNFLKKYNKKRANTSEIEDEHKKSNVNNSIQRKMNPVNNILTETDLITYSSANPASNMYVVASLIDKLPNLGGIARTCEVLGIKNFVINSKMHIEKPDFKNLSMTAEKTLNIAEVQPKDLTLFLLMKQLQGYKIIGAEQTCTSESFHTFKFPQKCVLLLGHEKDGIPASLLGLLDYIVEIPQSGNVRSLNVHVTAALFMWEYCKQHILSQAIN</sequence>
<dbReference type="InterPro" id="IPR029028">
    <property type="entry name" value="Alpha/beta_knot_MTases"/>
</dbReference>
<dbReference type="InterPro" id="IPR001537">
    <property type="entry name" value="SpoU_MeTrfase"/>
</dbReference>
<gene>
    <name evidence="5" type="primary">LOC119638063</name>
</gene>
<dbReference type="GO" id="GO:0016423">
    <property type="term" value="F:tRNA (guanine) methyltransferase activity"/>
    <property type="evidence" value="ECO:0007669"/>
    <property type="project" value="InterPro"/>
</dbReference>
<dbReference type="Gene3D" id="3.40.1280.10">
    <property type="match status" value="1"/>
</dbReference>
<evidence type="ECO:0000313" key="4">
    <source>
        <dbReference type="Proteomes" id="UP000092443"/>
    </source>
</evidence>
<evidence type="ECO:0000256" key="1">
    <source>
        <dbReference type="ARBA" id="ARBA00022603"/>
    </source>
</evidence>
<dbReference type="Pfam" id="PF00588">
    <property type="entry name" value="SpoU_methylase"/>
    <property type="match status" value="1"/>
</dbReference>
<name>A0A9C6DSU4_9MUSC</name>
<dbReference type="InterPro" id="IPR044748">
    <property type="entry name" value="Trm3/TARBP1_C"/>
</dbReference>
<dbReference type="PANTHER" id="PTHR12029">
    <property type="entry name" value="RNA METHYLTRANSFERASE"/>
    <property type="match status" value="1"/>
</dbReference>